<gene>
    <name evidence="3" type="primary">5578624</name>
</gene>
<reference evidence="3 4" key="1">
    <citation type="submission" date="2017-06" db="EMBL/GenBank/DDBJ databases">
        <title>Aedes aegypti genome working group (AGWG) sequencing and assembly.</title>
        <authorList>
            <consortium name="Aedes aegypti Genome Working Group (AGWG)"/>
            <person name="Matthews B.J."/>
        </authorList>
    </citation>
    <scope>NUCLEOTIDE SEQUENCE [LARGE SCALE GENOMIC DNA]</scope>
    <source>
        <strain evidence="3 4">LVP_AGWG</strain>
    </source>
</reference>
<evidence type="ECO:0000313" key="3">
    <source>
        <dbReference type="EnsemblMetazoa" id="AAEL003597-PB"/>
    </source>
</evidence>
<evidence type="ECO:0000313" key="4">
    <source>
        <dbReference type="Proteomes" id="UP000008820"/>
    </source>
</evidence>
<dbReference type="Pfam" id="PF13855">
    <property type="entry name" value="LRR_8"/>
    <property type="match status" value="2"/>
</dbReference>
<name>A0A1S4F532_AEDAE</name>
<dbReference type="InParanoid" id="A0A1S4F532"/>
<dbReference type="InterPro" id="IPR001611">
    <property type="entry name" value="Leu-rich_rpt"/>
</dbReference>
<dbReference type="PANTHER" id="PTHR24369">
    <property type="entry name" value="ANTIGEN BSP, PUTATIVE-RELATED"/>
    <property type="match status" value="1"/>
</dbReference>
<dbReference type="SUPFAM" id="SSF52058">
    <property type="entry name" value="L domain-like"/>
    <property type="match status" value="1"/>
</dbReference>
<dbReference type="InterPro" id="IPR032675">
    <property type="entry name" value="LRR_dom_sf"/>
</dbReference>
<dbReference type="SMART" id="SM00369">
    <property type="entry name" value="LRR_TYP"/>
    <property type="match status" value="6"/>
</dbReference>
<organism evidence="3 4">
    <name type="scientific">Aedes aegypti</name>
    <name type="common">Yellowfever mosquito</name>
    <name type="synonym">Culex aegypti</name>
    <dbReference type="NCBI Taxonomy" id="7159"/>
    <lineage>
        <taxon>Eukaryota</taxon>
        <taxon>Metazoa</taxon>
        <taxon>Ecdysozoa</taxon>
        <taxon>Arthropoda</taxon>
        <taxon>Hexapoda</taxon>
        <taxon>Insecta</taxon>
        <taxon>Pterygota</taxon>
        <taxon>Neoptera</taxon>
        <taxon>Endopterygota</taxon>
        <taxon>Diptera</taxon>
        <taxon>Nematocera</taxon>
        <taxon>Culicoidea</taxon>
        <taxon>Culicidae</taxon>
        <taxon>Culicinae</taxon>
        <taxon>Aedini</taxon>
        <taxon>Aedes</taxon>
        <taxon>Stegomyia</taxon>
    </lineage>
</organism>
<protein>
    <submittedName>
        <fullName evidence="3">Uncharacterized protein</fullName>
    </submittedName>
</protein>
<evidence type="ECO:0000256" key="1">
    <source>
        <dbReference type="ARBA" id="ARBA00022614"/>
    </source>
</evidence>
<dbReference type="Gene3D" id="3.80.10.10">
    <property type="entry name" value="Ribonuclease Inhibitor"/>
    <property type="match status" value="2"/>
</dbReference>
<dbReference type="VEuPathDB" id="VectorBase:AAEL003597"/>
<dbReference type="EnsemblMetazoa" id="AAEL003597-RB">
    <property type="protein sequence ID" value="AAEL003597-PB"/>
    <property type="gene ID" value="AAEL003597"/>
</dbReference>
<dbReference type="PANTHER" id="PTHR24369:SF213">
    <property type="entry name" value="INSULIN LIKE GROWTH FACTOR BINDING PROTEIN ACID LABILE SUBUNIT"/>
    <property type="match status" value="1"/>
</dbReference>
<reference evidence="3" key="2">
    <citation type="submission" date="2020-05" db="UniProtKB">
        <authorList>
            <consortium name="EnsemblMetazoa"/>
        </authorList>
    </citation>
    <scope>IDENTIFICATION</scope>
    <source>
        <strain evidence="3">LVP_AGWG</strain>
    </source>
</reference>
<keyword evidence="1" id="KW-0433">Leucine-rich repeat</keyword>
<dbReference type="Proteomes" id="UP000008820">
    <property type="component" value="Chromosome 1"/>
</dbReference>
<dbReference type="InterPro" id="IPR050541">
    <property type="entry name" value="LRR_TM_domain-containing"/>
</dbReference>
<keyword evidence="2" id="KW-0677">Repeat</keyword>
<dbReference type="InterPro" id="IPR003591">
    <property type="entry name" value="Leu-rich_rpt_typical-subtyp"/>
</dbReference>
<dbReference type="OrthoDB" id="635273at2759"/>
<dbReference type="AlphaFoldDB" id="A0A1S4F532"/>
<evidence type="ECO:0000256" key="2">
    <source>
        <dbReference type="ARBA" id="ARBA00022737"/>
    </source>
</evidence>
<sequence length="519" mass="58321">MMTRLCNKNTNSKIFLLMVLLIAYGHTLKDTEFEPVEGICDICTCNVRNESNSQYLSYSILDCSTKNLRHMLASWPDVFDNELSNQEIVFSLSGNDIKSLQQLPATEADLVFSCRHCNLTELASGAFLDTPSIIRLDLSWNLLTGDALRPDVFRGKYGEQEYESIALDELDLSYNAIDYLDASLFEHMTHLRRLSLSRNPLKKLTDGTVTALGSISRLEHLDLSYAQLDDLPREMFEKIEGLRELLVQGNQFTAVPSSIGLLKPTLMALYVGENPIQRLDDESFFDLDHLTQLNISGMQLLDDIDTGTFGGLKSLEVLSCSNNPKLVEFDMSDLKGLIRLRQLDISHCAIQHLHLDEPIPVQDETSDIAFIETFPKLRSVKLEGNPWHCDCQLYEIIESIKHILEDEFQGPHSSAEARCETPYDLAALPLTALSHDKSLCSTPPKKVPKIPIYEAPAFLRPRSIVLSLLSVVVVLLIGLIIGVVIVCIKRKLKENDFRFASPVRYTTVRNSTTSTILQA</sequence>
<accession>A0A1S4F532</accession>
<keyword evidence="4" id="KW-1185">Reference proteome</keyword>
<dbReference type="GO" id="GO:0005886">
    <property type="term" value="C:plasma membrane"/>
    <property type="evidence" value="ECO:0007669"/>
    <property type="project" value="TreeGrafter"/>
</dbReference>
<dbReference type="FunCoup" id="A0A1S4F532">
    <property type="interactions" value="3"/>
</dbReference>
<proteinExistence type="predicted"/>